<evidence type="ECO:0000256" key="2">
    <source>
        <dbReference type="ARBA" id="ARBA00022692"/>
    </source>
</evidence>
<dbReference type="PANTHER" id="PTHR48021:SF39">
    <property type="entry name" value="MAJOR FACILITATOR SUPERFAMILY (MFS) PROFILE DOMAIN-CONTAINING PROTEIN"/>
    <property type="match status" value="1"/>
</dbReference>
<evidence type="ECO:0000256" key="1">
    <source>
        <dbReference type="ARBA" id="ARBA00004141"/>
    </source>
</evidence>
<dbReference type="Proteomes" id="UP001152759">
    <property type="component" value="Chromosome 1"/>
</dbReference>
<evidence type="ECO:0000313" key="8">
    <source>
        <dbReference type="Proteomes" id="UP001152759"/>
    </source>
</evidence>
<comment type="subcellular location">
    <subcellularLocation>
        <location evidence="1">Membrane</location>
        <topology evidence="1">Multi-pass membrane protein</topology>
    </subcellularLocation>
</comment>
<dbReference type="Gene3D" id="1.20.1250.20">
    <property type="entry name" value="MFS general substrate transporter like domains"/>
    <property type="match status" value="1"/>
</dbReference>
<feature type="transmembrane region" description="Helical" evidence="5">
    <location>
        <begin position="358"/>
        <end position="379"/>
    </location>
</feature>
<evidence type="ECO:0000256" key="4">
    <source>
        <dbReference type="ARBA" id="ARBA00023136"/>
    </source>
</evidence>
<evidence type="ECO:0000256" key="5">
    <source>
        <dbReference type="SAM" id="Phobius"/>
    </source>
</evidence>
<evidence type="ECO:0000313" key="7">
    <source>
        <dbReference type="EMBL" id="CAH0381777.1"/>
    </source>
</evidence>
<dbReference type="KEGG" id="btab:109043187"/>
<dbReference type="PANTHER" id="PTHR48021">
    <property type="match status" value="1"/>
</dbReference>
<keyword evidence="3 5" id="KW-1133">Transmembrane helix</keyword>
<dbReference type="PROSITE" id="PS50850">
    <property type="entry name" value="MFS"/>
    <property type="match status" value="1"/>
</dbReference>
<keyword evidence="2 5" id="KW-0812">Transmembrane</keyword>
<proteinExistence type="predicted"/>
<accession>A0A9P0A0P2</accession>
<keyword evidence="4 5" id="KW-0472">Membrane</keyword>
<feature type="transmembrane region" description="Helical" evidence="5">
    <location>
        <begin position="125"/>
        <end position="147"/>
    </location>
</feature>
<dbReference type="EMBL" id="OU963862">
    <property type="protein sequence ID" value="CAH0381777.1"/>
    <property type="molecule type" value="Genomic_DNA"/>
</dbReference>
<dbReference type="AlphaFoldDB" id="A0A9P0A0P2"/>
<feature type="transmembrane region" description="Helical" evidence="5">
    <location>
        <begin position="159"/>
        <end position="180"/>
    </location>
</feature>
<dbReference type="SUPFAM" id="SSF103473">
    <property type="entry name" value="MFS general substrate transporter"/>
    <property type="match status" value="1"/>
</dbReference>
<feature type="transmembrane region" description="Helical" evidence="5">
    <location>
        <begin position="456"/>
        <end position="476"/>
    </location>
</feature>
<dbReference type="GO" id="GO:0016020">
    <property type="term" value="C:membrane"/>
    <property type="evidence" value="ECO:0007669"/>
    <property type="project" value="UniProtKB-SubCell"/>
</dbReference>
<dbReference type="Pfam" id="PF00083">
    <property type="entry name" value="Sugar_tr"/>
    <property type="match status" value="2"/>
</dbReference>
<feature type="domain" description="Major facilitator superfamily (MFS) profile" evidence="6">
    <location>
        <begin position="35"/>
        <end position="511"/>
    </location>
</feature>
<evidence type="ECO:0000259" key="6">
    <source>
        <dbReference type="PROSITE" id="PS50850"/>
    </source>
</evidence>
<sequence>MTNKSGQKNGLANAECHTVSWARETLSQILATSAKSFLLLCVGMLIGFPTVLIPVLMRNKDGDLHFSGEEASWYGSLTYIFQPAGSLLSGAMLQSFGCKKLMMLINIPQFGCWLMLYYASSNISLYISSAMVGFVIGLMEAPTIRYIGEISHPSLRGVLTTYSSMYTTIGFLVVYFLGSLTDWRHVALYSSLAPIICVLALSQVPETPMWLMSKGRSEEALHSLQWLRGWTTAEMVKDEFVKLEFYSSKKPRETLHSYEKEVDTRDEKCPSNTNGSLENGCANGVARNVNCKSSSYLDVRGKRGLAEKWHDLTRKEMVIPLCKCIVLHCISLFSGLLPLRPFLVKIFSEMELPIQANWSSVLVSLLGILGNIGCMLLINRVGKKRLAITSFGAVSLCFVFLALHLRGYSPNLGGNYDDHWWPLSLFLSLFFFYNLALQPIPWIYLSELLPYKGRGVATGIVASLFYMGIFFGVKSYPTLLENIGLDGIFYVYAAVSIGGIFYTWLVLPSTEGKFLCEIETETTQVTHNGKKVDI</sequence>
<feature type="transmembrane region" description="Helical" evidence="5">
    <location>
        <begin position="37"/>
        <end position="57"/>
    </location>
</feature>
<feature type="transmembrane region" description="Helical" evidence="5">
    <location>
        <begin position="425"/>
        <end position="444"/>
    </location>
</feature>
<feature type="transmembrane region" description="Helical" evidence="5">
    <location>
        <begin position="386"/>
        <end position="405"/>
    </location>
</feature>
<name>A0A9P0A0P2_BEMTA</name>
<dbReference type="InterPro" id="IPR050549">
    <property type="entry name" value="MFS_Trehalose_Transporter"/>
</dbReference>
<dbReference type="InterPro" id="IPR005828">
    <property type="entry name" value="MFS_sugar_transport-like"/>
</dbReference>
<feature type="transmembrane region" description="Helical" evidence="5">
    <location>
        <begin position="488"/>
        <end position="507"/>
    </location>
</feature>
<feature type="transmembrane region" description="Helical" evidence="5">
    <location>
        <begin position="318"/>
        <end position="338"/>
    </location>
</feature>
<dbReference type="GO" id="GO:0022857">
    <property type="term" value="F:transmembrane transporter activity"/>
    <property type="evidence" value="ECO:0007669"/>
    <property type="project" value="InterPro"/>
</dbReference>
<evidence type="ECO:0000256" key="3">
    <source>
        <dbReference type="ARBA" id="ARBA00022989"/>
    </source>
</evidence>
<dbReference type="InterPro" id="IPR036259">
    <property type="entry name" value="MFS_trans_sf"/>
</dbReference>
<feature type="transmembrane region" description="Helical" evidence="5">
    <location>
        <begin position="77"/>
        <end position="94"/>
    </location>
</feature>
<gene>
    <name evidence="7" type="ORF">BEMITA_LOCUS1393</name>
</gene>
<dbReference type="InterPro" id="IPR020846">
    <property type="entry name" value="MFS_dom"/>
</dbReference>
<reference evidence="7" key="1">
    <citation type="submission" date="2021-12" db="EMBL/GenBank/DDBJ databases">
        <authorList>
            <person name="King R."/>
        </authorList>
    </citation>
    <scope>NUCLEOTIDE SEQUENCE</scope>
</reference>
<protein>
    <recommendedName>
        <fullName evidence="6">Major facilitator superfamily (MFS) profile domain-containing protein</fullName>
    </recommendedName>
</protein>
<organism evidence="7 8">
    <name type="scientific">Bemisia tabaci</name>
    <name type="common">Sweetpotato whitefly</name>
    <name type="synonym">Aleurodes tabaci</name>
    <dbReference type="NCBI Taxonomy" id="7038"/>
    <lineage>
        <taxon>Eukaryota</taxon>
        <taxon>Metazoa</taxon>
        <taxon>Ecdysozoa</taxon>
        <taxon>Arthropoda</taxon>
        <taxon>Hexapoda</taxon>
        <taxon>Insecta</taxon>
        <taxon>Pterygota</taxon>
        <taxon>Neoptera</taxon>
        <taxon>Paraneoptera</taxon>
        <taxon>Hemiptera</taxon>
        <taxon>Sternorrhyncha</taxon>
        <taxon>Aleyrodoidea</taxon>
        <taxon>Aleyrodidae</taxon>
        <taxon>Aleyrodinae</taxon>
        <taxon>Bemisia</taxon>
    </lineage>
</organism>
<keyword evidence="8" id="KW-1185">Reference proteome</keyword>